<feature type="domain" description="Peptidase S11 D-alanyl-D-alanine carboxypeptidase A N-terminal" evidence="10">
    <location>
        <begin position="72"/>
        <end position="298"/>
    </location>
</feature>
<evidence type="ECO:0000259" key="10">
    <source>
        <dbReference type="Pfam" id="PF00768"/>
    </source>
</evidence>
<dbReference type="GO" id="GO:0008360">
    <property type="term" value="P:regulation of cell shape"/>
    <property type="evidence" value="ECO:0007669"/>
    <property type="project" value="UniProtKB-KW"/>
</dbReference>
<proteinExistence type="inferred from homology"/>
<evidence type="ECO:0000256" key="1">
    <source>
        <dbReference type="ARBA" id="ARBA00007164"/>
    </source>
</evidence>
<keyword evidence="5" id="KW-0573">Peptidoglycan synthesis</keyword>
<comment type="similarity">
    <text evidence="1 9">Belongs to the peptidase S11 family.</text>
</comment>
<evidence type="ECO:0000256" key="4">
    <source>
        <dbReference type="ARBA" id="ARBA00022960"/>
    </source>
</evidence>
<dbReference type="Gene3D" id="3.40.710.10">
    <property type="entry name" value="DD-peptidase/beta-lactamase superfamily"/>
    <property type="match status" value="1"/>
</dbReference>
<dbReference type="InterPro" id="IPR001967">
    <property type="entry name" value="Peptidase_S11_N"/>
</dbReference>
<dbReference type="EMBL" id="RDQO01000001">
    <property type="protein sequence ID" value="RMX08243.1"/>
    <property type="molecule type" value="Genomic_DNA"/>
</dbReference>
<reference evidence="11 12" key="1">
    <citation type="submission" date="2018-10" db="EMBL/GenBank/DDBJ databases">
        <title>Draft genome of Cortibacter populi DSM10536.</title>
        <authorList>
            <person name="Bernier A.-M."/>
            <person name="Bernard K."/>
        </authorList>
    </citation>
    <scope>NUCLEOTIDE SEQUENCE [LARGE SCALE GENOMIC DNA]</scope>
    <source>
        <strain evidence="11 12">DSM 105136</strain>
    </source>
</reference>
<dbReference type="Pfam" id="PF00768">
    <property type="entry name" value="Peptidase_S11"/>
    <property type="match status" value="1"/>
</dbReference>
<dbReference type="Proteomes" id="UP000278006">
    <property type="component" value="Unassembled WGS sequence"/>
</dbReference>
<dbReference type="PANTHER" id="PTHR21581">
    <property type="entry name" value="D-ALANYL-D-ALANINE CARBOXYPEPTIDASE"/>
    <property type="match status" value="1"/>
</dbReference>
<dbReference type="AlphaFoldDB" id="A0A3M6QZA0"/>
<evidence type="ECO:0000313" key="12">
    <source>
        <dbReference type="Proteomes" id="UP000278006"/>
    </source>
</evidence>
<feature type="active site" description="Acyl-ester intermediate" evidence="7">
    <location>
        <position position="105"/>
    </location>
</feature>
<comment type="caution">
    <text evidence="11">The sequence shown here is derived from an EMBL/GenBank/DDBJ whole genome shotgun (WGS) entry which is preliminary data.</text>
</comment>
<dbReference type="OrthoDB" id="5688590at2"/>
<evidence type="ECO:0000256" key="2">
    <source>
        <dbReference type="ARBA" id="ARBA00022729"/>
    </source>
</evidence>
<evidence type="ECO:0000256" key="8">
    <source>
        <dbReference type="PIRSR" id="PIRSR618044-2"/>
    </source>
</evidence>
<evidence type="ECO:0000256" key="6">
    <source>
        <dbReference type="ARBA" id="ARBA00023316"/>
    </source>
</evidence>
<keyword evidence="4" id="KW-0133">Cell shape</keyword>
<dbReference type="GO" id="GO:0009252">
    <property type="term" value="P:peptidoglycan biosynthetic process"/>
    <property type="evidence" value="ECO:0007669"/>
    <property type="project" value="UniProtKB-KW"/>
</dbReference>
<accession>A0A3M6QZA0</accession>
<keyword evidence="3" id="KW-0378">Hydrolase</keyword>
<feature type="binding site" evidence="8">
    <location>
        <position position="268"/>
    </location>
    <ligand>
        <name>substrate</name>
    </ligand>
</feature>
<gene>
    <name evidence="11" type="ORF">D8I35_03795</name>
</gene>
<keyword evidence="2" id="KW-0732">Signal</keyword>
<evidence type="ECO:0000256" key="3">
    <source>
        <dbReference type="ARBA" id="ARBA00022801"/>
    </source>
</evidence>
<keyword evidence="12" id="KW-1185">Reference proteome</keyword>
<dbReference type="RefSeq" id="WP_122226366.1">
    <property type="nucleotide sequence ID" value="NZ_RDQO01000001.1"/>
</dbReference>
<name>A0A3M6QZA0_9BURK</name>
<keyword evidence="6" id="KW-0961">Cell wall biogenesis/degradation</keyword>
<feature type="active site" description="Proton acceptor" evidence="7">
    <location>
        <position position="108"/>
    </location>
</feature>
<evidence type="ECO:0000256" key="7">
    <source>
        <dbReference type="PIRSR" id="PIRSR618044-1"/>
    </source>
</evidence>
<dbReference type="GO" id="GO:0009002">
    <property type="term" value="F:serine-type D-Ala-D-Ala carboxypeptidase activity"/>
    <property type="evidence" value="ECO:0007669"/>
    <property type="project" value="InterPro"/>
</dbReference>
<protein>
    <submittedName>
        <fullName evidence="11">Peptidase S11</fullName>
    </submittedName>
</protein>
<dbReference type="InterPro" id="IPR012338">
    <property type="entry name" value="Beta-lactam/transpept-like"/>
</dbReference>
<dbReference type="PRINTS" id="PR00725">
    <property type="entry name" value="DADACBPTASE1"/>
</dbReference>
<sequence>MSLCVTRRWPRPLRKASHLPFLTSIYGAHDMPRSVLCTFFMMLLWMLLAPQALAYAPNAQGGAAPALRQALQTLALHSNAALLLDAESGEVLFAKDERHARPIASITKLMTALLISESRLDMQAVITITDADVDRIKRSSSRLPVGTRLSRRELLQLTLMSSENRAAHALARTHPQGLKRFVEMMNARAMLLGMTSTRFADPTGLSDANRSNAHDLALLVAATRSDSMISVMSVTPQHDIRLASRQLHYVNSNALVRYAEDMTIALQKTGYIREAGYCLVMQINVDGHTYTLVLLNANSAKGRLADARHIHARLAAHVPAPADPIYQQWLQWQAASVDAGTGE</sequence>
<organism evidence="11 12">
    <name type="scientific">Corticibacter populi</name>
    <dbReference type="NCBI Taxonomy" id="1550736"/>
    <lineage>
        <taxon>Bacteria</taxon>
        <taxon>Pseudomonadati</taxon>
        <taxon>Pseudomonadota</taxon>
        <taxon>Betaproteobacteria</taxon>
        <taxon>Burkholderiales</taxon>
        <taxon>Comamonadaceae</taxon>
        <taxon>Corticibacter</taxon>
    </lineage>
</organism>
<feature type="active site" evidence="7">
    <location>
        <position position="162"/>
    </location>
</feature>
<dbReference type="SUPFAM" id="SSF56601">
    <property type="entry name" value="beta-lactamase/transpeptidase-like"/>
    <property type="match status" value="1"/>
</dbReference>
<evidence type="ECO:0000256" key="5">
    <source>
        <dbReference type="ARBA" id="ARBA00022984"/>
    </source>
</evidence>
<evidence type="ECO:0000313" key="11">
    <source>
        <dbReference type="EMBL" id="RMX08243.1"/>
    </source>
</evidence>
<dbReference type="GO" id="GO:0006508">
    <property type="term" value="P:proteolysis"/>
    <property type="evidence" value="ECO:0007669"/>
    <property type="project" value="InterPro"/>
</dbReference>
<dbReference type="GO" id="GO:0071555">
    <property type="term" value="P:cell wall organization"/>
    <property type="evidence" value="ECO:0007669"/>
    <property type="project" value="UniProtKB-KW"/>
</dbReference>
<dbReference type="PANTHER" id="PTHR21581:SF26">
    <property type="entry name" value="D-ALANYL-D-ALANINE ENDOPEPTIDASE"/>
    <property type="match status" value="1"/>
</dbReference>
<dbReference type="InterPro" id="IPR018044">
    <property type="entry name" value="Peptidase_S11"/>
</dbReference>
<evidence type="ECO:0000256" key="9">
    <source>
        <dbReference type="RuleBase" id="RU004016"/>
    </source>
</evidence>